<sequence length="191" mass="21693">MKQILPTLILIALLAGCGKQHEPSSSESPVPETESPSQASESSAELEELSALLKKGGAQDVKLDVDERSRIEALLKLVLPDSQYIGSDKEWDVSYNDMDQGDFFQVDLRIKGEDYSERLMWFHILYQQEKPSFYGSEDFGKYRGMGYENVHYFILVENLEIRAVANAEAYKDDAKIKGMLEAFKLEDIEKL</sequence>
<dbReference type="RefSeq" id="WP_013044821.1">
    <property type="nucleotide sequence ID" value="NC_014008.1"/>
</dbReference>
<protein>
    <recommendedName>
        <fullName evidence="4">Lipoprotein</fullName>
    </recommendedName>
</protein>
<keyword evidence="3" id="KW-1185">Reference proteome</keyword>
<dbReference type="HOGENOM" id="CLU_1419328_0_0_0"/>
<accession>D5EI65</accession>
<dbReference type="AlphaFoldDB" id="D5EI65"/>
<dbReference type="STRING" id="583355.Caka_3092"/>
<name>D5EI65_CORAD</name>
<feature type="region of interest" description="Disordered" evidence="1">
    <location>
        <begin position="20"/>
        <end position="44"/>
    </location>
</feature>
<evidence type="ECO:0008006" key="4">
    <source>
        <dbReference type="Google" id="ProtNLM"/>
    </source>
</evidence>
<proteinExistence type="predicted"/>
<dbReference type="EMBL" id="CP001998">
    <property type="protein sequence ID" value="ADE56105.1"/>
    <property type="molecule type" value="Genomic_DNA"/>
</dbReference>
<feature type="compositionally biased region" description="Low complexity" evidence="1">
    <location>
        <begin position="25"/>
        <end position="44"/>
    </location>
</feature>
<dbReference type="PROSITE" id="PS51257">
    <property type="entry name" value="PROKAR_LIPOPROTEIN"/>
    <property type="match status" value="1"/>
</dbReference>
<evidence type="ECO:0000256" key="1">
    <source>
        <dbReference type="SAM" id="MobiDB-lite"/>
    </source>
</evidence>
<evidence type="ECO:0000313" key="3">
    <source>
        <dbReference type="Proteomes" id="UP000000925"/>
    </source>
</evidence>
<organism evidence="2 3">
    <name type="scientific">Coraliomargarita akajimensis (strain DSM 45221 / IAM 15411 / JCM 23193 / KCTC 12865 / 04OKA010-24)</name>
    <dbReference type="NCBI Taxonomy" id="583355"/>
    <lineage>
        <taxon>Bacteria</taxon>
        <taxon>Pseudomonadati</taxon>
        <taxon>Verrucomicrobiota</taxon>
        <taxon>Opitutia</taxon>
        <taxon>Puniceicoccales</taxon>
        <taxon>Coraliomargaritaceae</taxon>
        <taxon>Coraliomargarita</taxon>
    </lineage>
</organism>
<dbReference type="KEGG" id="caa:Caka_3092"/>
<dbReference type="Proteomes" id="UP000000925">
    <property type="component" value="Chromosome"/>
</dbReference>
<reference evidence="2 3" key="1">
    <citation type="journal article" date="2010" name="Stand. Genomic Sci.">
        <title>Complete genome sequence of Coraliomargarita akajimensis type strain (04OKA010-24).</title>
        <authorList>
            <person name="Mavromatis K."/>
            <person name="Abt B."/>
            <person name="Brambilla E."/>
            <person name="Lapidus A."/>
            <person name="Copeland A."/>
            <person name="Deshpande S."/>
            <person name="Nolan M."/>
            <person name="Lucas S."/>
            <person name="Tice H."/>
            <person name="Cheng J.F."/>
            <person name="Han C."/>
            <person name="Detter J.C."/>
            <person name="Woyke T."/>
            <person name="Goodwin L."/>
            <person name="Pitluck S."/>
            <person name="Held B."/>
            <person name="Brettin T."/>
            <person name="Tapia R."/>
            <person name="Ivanova N."/>
            <person name="Mikhailova N."/>
            <person name="Pati A."/>
            <person name="Liolios K."/>
            <person name="Chen A."/>
            <person name="Palaniappan K."/>
            <person name="Land M."/>
            <person name="Hauser L."/>
            <person name="Chang Y.J."/>
            <person name="Jeffries C.D."/>
            <person name="Rohde M."/>
            <person name="Goker M."/>
            <person name="Bristow J."/>
            <person name="Eisen J.A."/>
            <person name="Markowitz V."/>
            <person name="Hugenholtz P."/>
            <person name="Klenk H.P."/>
            <person name="Kyrpides N.C."/>
        </authorList>
    </citation>
    <scope>NUCLEOTIDE SEQUENCE [LARGE SCALE GENOMIC DNA]</scope>
    <source>
        <strain evidence="3">DSM 45221 / IAM 15411 / JCM 23193 / KCTC 12865</strain>
    </source>
</reference>
<gene>
    <name evidence="2" type="ordered locus">Caka_3092</name>
</gene>
<evidence type="ECO:0000313" key="2">
    <source>
        <dbReference type="EMBL" id="ADE56105.1"/>
    </source>
</evidence>